<accession>A0ABT0TCZ5</accession>
<dbReference type="Proteomes" id="UP001203342">
    <property type="component" value="Unassembled WGS sequence"/>
</dbReference>
<proteinExistence type="predicted"/>
<comment type="caution">
    <text evidence="2">The sequence shown here is derived from an EMBL/GenBank/DDBJ whole genome shotgun (WGS) entry which is preliminary data.</text>
</comment>
<dbReference type="PROSITE" id="PS51257">
    <property type="entry name" value="PROKAR_LIPOPROTEIN"/>
    <property type="match status" value="1"/>
</dbReference>
<dbReference type="InterPro" id="IPR046219">
    <property type="entry name" value="DUF6252"/>
</dbReference>
<sequence length="228" mass="24178">MRKIISLLALLVIFSSCEEDIKTNTPAFQANLDNVFWRANDARVTVNPAGGLIITAYTPYETVTLETNSASVGTYILGTSDDSNFVTYDIDSPVLTNTYDSRVVAGPAYKISNLVNQGTLYTNNSAAQTTGGSGSGLRVATQTLNGRVTSATIVSRGLGYVAGDLITVVGGNNNATFRVVNVQQSNGQITITEASDGKFSGTFNFSVVDQDGEVATFSDGFFYKVPSM</sequence>
<evidence type="ECO:0000256" key="1">
    <source>
        <dbReference type="SAM" id="SignalP"/>
    </source>
</evidence>
<keyword evidence="1" id="KW-0732">Signal</keyword>
<dbReference type="RefSeq" id="WP_250579324.1">
    <property type="nucleotide sequence ID" value="NZ_JAMLJN010000001.1"/>
</dbReference>
<evidence type="ECO:0000313" key="3">
    <source>
        <dbReference type="Proteomes" id="UP001203342"/>
    </source>
</evidence>
<dbReference type="Pfam" id="PF19765">
    <property type="entry name" value="DUF6252"/>
    <property type="match status" value="2"/>
</dbReference>
<feature type="signal peptide" evidence="1">
    <location>
        <begin position="1"/>
        <end position="18"/>
    </location>
</feature>
<name>A0ABT0TCZ5_9FLAO</name>
<keyword evidence="3" id="KW-1185">Reference proteome</keyword>
<reference evidence="2 3" key="1">
    <citation type="submission" date="2022-05" db="EMBL/GenBank/DDBJ databases">
        <title>Flavobacterium sp., isolated from activated sludge.</title>
        <authorList>
            <person name="Ran Q."/>
        </authorList>
    </citation>
    <scope>NUCLEOTIDE SEQUENCE [LARGE SCALE GENOMIC DNA]</scope>
    <source>
        <strain evidence="2 3">HXWNR69</strain>
    </source>
</reference>
<evidence type="ECO:0000313" key="2">
    <source>
        <dbReference type="EMBL" id="MCL9768829.1"/>
    </source>
</evidence>
<gene>
    <name evidence="2" type="ORF">NAT47_00190</name>
</gene>
<feature type="chain" id="PRO_5047175033" evidence="1">
    <location>
        <begin position="19"/>
        <end position="228"/>
    </location>
</feature>
<protein>
    <submittedName>
        <fullName evidence="2">DUF6252 family protein</fullName>
    </submittedName>
</protein>
<dbReference type="EMBL" id="JAMLJN010000001">
    <property type="protein sequence ID" value="MCL9768829.1"/>
    <property type="molecule type" value="Genomic_DNA"/>
</dbReference>
<organism evidence="2 3">
    <name type="scientific">Flavobacterium fragile</name>
    <dbReference type="NCBI Taxonomy" id="2949085"/>
    <lineage>
        <taxon>Bacteria</taxon>
        <taxon>Pseudomonadati</taxon>
        <taxon>Bacteroidota</taxon>
        <taxon>Flavobacteriia</taxon>
        <taxon>Flavobacteriales</taxon>
        <taxon>Flavobacteriaceae</taxon>
        <taxon>Flavobacterium</taxon>
    </lineage>
</organism>